<dbReference type="SUPFAM" id="SSF47413">
    <property type="entry name" value="lambda repressor-like DNA-binding domains"/>
    <property type="match status" value="1"/>
</dbReference>
<name>A0ABT4U1P1_9ACTN</name>
<accession>A0ABT4U1P1</accession>
<dbReference type="Gene3D" id="1.10.260.40">
    <property type="entry name" value="lambda repressor-like DNA-binding domains"/>
    <property type="match status" value="1"/>
</dbReference>
<dbReference type="EMBL" id="JAQFWQ010000020">
    <property type="protein sequence ID" value="MDA2810868.1"/>
    <property type="molecule type" value="Genomic_DNA"/>
</dbReference>
<dbReference type="PROSITE" id="PS50943">
    <property type="entry name" value="HTH_CROC1"/>
    <property type="match status" value="1"/>
</dbReference>
<dbReference type="SMART" id="SM00530">
    <property type="entry name" value="HTH_XRE"/>
    <property type="match status" value="1"/>
</dbReference>
<proteinExistence type="predicted"/>
<dbReference type="Proteomes" id="UP001527866">
    <property type="component" value="Unassembled WGS sequence"/>
</dbReference>
<comment type="caution">
    <text evidence="2">The sequence shown here is derived from an EMBL/GenBank/DDBJ whole genome shotgun (WGS) entry which is preliminary data.</text>
</comment>
<dbReference type="InterPro" id="IPR043917">
    <property type="entry name" value="DUF5753"/>
</dbReference>
<evidence type="ECO:0000259" key="1">
    <source>
        <dbReference type="PROSITE" id="PS50943"/>
    </source>
</evidence>
<reference evidence="2 3" key="1">
    <citation type="submission" date="2023-01" db="EMBL/GenBank/DDBJ databases">
        <title>Draft genome sequence of Nocardiopsis sp. RSe5-2 isolated from halophytes.</title>
        <authorList>
            <person name="Duangmal K."/>
            <person name="Chantavorakit T."/>
        </authorList>
    </citation>
    <scope>NUCLEOTIDE SEQUENCE [LARGE SCALE GENOMIC DNA]</scope>
    <source>
        <strain evidence="2 3">RSe5-2</strain>
    </source>
</reference>
<dbReference type="InterPro" id="IPR010982">
    <property type="entry name" value="Lambda_DNA-bd_dom_sf"/>
</dbReference>
<feature type="domain" description="HTH cro/C1-type" evidence="1">
    <location>
        <begin position="18"/>
        <end position="72"/>
    </location>
</feature>
<dbReference type="InterPro" id="IPR001387">
    <property type="entry name" value="Cro/C1-type_HTH"/>
</dbReference>
<keyword evidence="3" id="KW-1185">Reference proteome</keyword>
<dbReference type="Pfam" id="PF13560">
    <property type="entry name" value="HTH_31"/>
    <property type="match status" value="1"/>
</dbReference>
<protein>
    <submittedName>
        <fullName evidence="2">Helix-turn-helix transcriptional regulator</fullName>
    </submittedName>
</protein>
<dbReference type="CDD" id="cd00093">
    <property type="entry name" value="HTH_XRE"/>
    <property type="match status" value="1"/>
</dbReference>
<dbReference type="Pfam" id="PF19054">
    <property type="entry name" value="DUF5753"/>
    <property type="match status" value="1"/>
</dbReference>
<evidence type="ECO:0000313" key="2">
    <source>
        <dbReference type="EMBL" id="MDA2810868.1"/>
    </source>
</evidence>
<organism evidence="2 3">
    <name type="scientific">Nocardiopsis endophytica</name>
    <dbReference type="NCBI Taxonomy" id="3018445"/>
    <lineage>
        <taxon>Bacteria</taxon>
        <taxon>Bacillati</taxon>
        <taxon>Actinomycetota</taxon>
        <taxon>Actinomycetes</taxon>
        <taxon>Streptosporangiales</taxon>
        <taxon>Nocardiopsidaceae</taxon>
        <taxon>Nocardiopsis</taxon>
    </lineage>
</organism>
<dbReference type="RefSeq" id="WP_270685234.1">
    <property type="nucleotide sequence ID" value="NZ_JAQFWQ010000020.1"/>
</dbReference>
<gene>
    <name evidence="2" type="ORF">O4J56_09500</name>
</gene>
<evidence type="ECO:0000313" key="3">
    <source>
        <dbReference type="Proteomes" id="UP001527866"/>
    </source>
</evidence>
<sequence length="287" mass="32699">MPPIQAPTIRLRQLGLELRRRREAAGLKIEDAAYHLECSIAKVSRIELAKAKPRVRDVRDLCELYGVDGNDRDLLVRLAKDAQAPGWWDEYQDVLSAQFGSFMGMEHEANSVRCYEALLVPGIFQTRSYAEAVLRGTLLPPQNTETEIERRLEVRLHRQRLLEREPRPRVWAILDEAVLRRPAGGRAVHRGQLERLLAECERDGVDLQVLPFERGVHAALDGPFYLFGFPAPAHPDVVYVESQSGNSYLEKSGNVARHAQMFSLLAAQALDPDRSRRFIEERIEECQ</sequence>